<accession>W2SKH6</accession>
<dbReference type="AlphaFoldDB" id="W2SKH6"/>
<evidence type="ECO:0000313" key="1">
    <source>
        <dbReference type="EMBL" id="ETN69341.1"/>
    </source>
</evidence>
<organism evidence="1 2">
    <name type="scientific">Necator americanus</name>
    <name type="common">Human hookworm</name>
    <dbReference type="NCBI Taxonomy" id="51031"/>
    <lineage>
        <taxon>Eukaryota</taxon>
        <taxon>Metazoa</taxon>
        <taxon>Ecdysozoa</taxon>
        <taxon>Nematoda</taxon>
        <taxon>Chromadorea</taxon>
        <taxon>Rhabditida</taxon>
        <taxon>Rhabditina</taxon>
        <taxon>Rhabditomorpha</taxon>
        <taxon>Strongyloidea</taxon>
        <taxon>Ancylostomatidae</taxon>
        <taxon>Bunostominae</taxon>
        <taxon>Necator</taxon>
    </lineage>
</organism>
<sequence length="140" mass="16011">MCLEENFLENRISCCFDASSLLSRESALFQPLSPVLVLPRDVLALIINPGAIFALQQASRHKYTCMHFPQKQHITGNFEICCDVCDENVTRIAGGDVHEDFLNNRCQHNCWPTTWKCTFNELHSRKMANFQKCPTFITVS</sequence>
<name>W2SKH6_NECAM</name>
<gene>
    <name evidence="1" type="ORF">NECAME_15373</name>
</gene>
<reference evidence="2" key="1">
    <citation type="journal article" date="2014" name="Nat. Genet.">
        <title>Genome of the human hookworm Necator americanus.</title>
        <authorList>
            <person name="Tang Y.T."/>
            <person name="Gao X."/>
            <person name="Rosa B.A."/>
            <person name="Abubucker S."/>
            <person name="Hallsworth-Pepin K."/>
            <person name="Martin J."/>
            <person name="Tyagi R."/>
            <person name="Heizer E."/>
            <person name="Zhang X."/>
            <person name="Bhonagiri-Palsikar V."/>
            <person name="Minx P."/>
            <person name="Warren W.C."/>
            <person name="Wang Q."/>
            <person name="Zhan B."/>
            <person name="Hotez P.J."/>
            <person name="Sternberg P.W."/>
            <person name="Dougall A."/>
            <person name="Gaze S.T."/>
            <person name="Mulvenna J."/>
            <person name="Sotillo J."/>
            <person name="Ranganathan S."/>
            <person name="Rabelo E.M."/>
            <person name="Wilson R.K."/>
            <person name="Felgner P.L."/>
            <person name="Bethony J."/>
            <person name="Hawdon J.M."/>
            <person name="Gasser R.B."/>
            <person name="Loukas A."/>
            <person name="Mitreva M."/>
        </authorList>
    </citation>
    <scope>NUCLEOTIDE SEQUENCE [LARGE SCALE GENOMIC DNA]</scope>
</reference>
<dbReference type="Proteomes" id="UP000053676">
    <property type="component" value="Unassembled WGS sequence"/>
</dbReference>
<protein>
    <submittedName>
        <fullName evidence="1">Uncharacterized protein</fullName>
    </submittedName>
</protein>
<dbReference type="EMBL" id="KI669123">
    <property type="protein sequence ID" value="ETN69341.1"/>
    <property type="molecule type" value="Genomic_DNA"/>
</dbReference>
<keyword evidence="2" id="KW-1185">Reference proteome</keyword>
<dbReference type="KEGG" id="nai:NECAME_15373"/>
<evidence type="ECO:0000313" key="2">
    <source>
        <dbReference type="Proteomes" id="UP000053676"/>
    </source>
</evidence>
<proteinExistence type="predicted"/>